<sequence>MEKQQPWYNVFGGRYMGKEPAFYDRSTLPWIKELEDNWEVIRDEVFTLMEERPARLKPYFINKSMSFPPKKWKTMGLCFWKFTMHDNCRKCPETVRIMKRIPHLTSCSLSVLEPHSNINPHQGDTDAIIRCHLGLSVPASLPECGFQVGKEIRPWENGKALPFCDAQTHTAWNNSDRKRMILIIDVVRPEFAARENMVCAHVLASSVLQMLYQRFAFLGRQKGFFKKRLYDLLRISIWLILPLQRTLSFRTQSRHDEKKRQTAFVP</sequence>
<comment type="similarity">
    <text evidence="1">Belongs to the aspartyl/asparaginyl beta-hydroxylase family.</text>
</comment>
<dbReference type="Gene3D" id="2.60.120.330">
    <property type="entry name" value="B-lactam Antibiotic, Isopenicillin N Synthase, Chain"/>
    <property type="match status" value="1"/>
</dbReference>
<dbReference type="InterPro" id="IPR007803">
    <property type="entry name" value="Asp/Arg/Pro-Hydrxlase"/>
</dbReference>
<feature type="domain" description="Aspartyl/asparaginy/proline hydroxylase" evidence="4">
    <location>
        <begin position="35"/>
        <end position="189"/>
    </location>
</feature>
<keyword evidence="3" id="KW-0560">Oxidoreductase</keyword>
<evidence type="ECO:0000256" key="3">
    <source>
        <dbReference type="ARBA" id="ARBA00023002"/>
    </source>
</evidence>
<dbReference type="SUPFAM" id="SSF51197">
    <property type="entry name" value="Clavaminate synthase-like"/>
    <property type="match status" value="1"/>
</dbReference>
<dbReference type="InterPro" id="IPR051821">
    <property type="entry name" value="Asp/Asn_beta-hydroxylase"/>
</dbReference>
<evidence type="ECO:0000256" key="2">
    <source>
        <dbReference type="ARBA" id="ARBA00022964"/>
    </source>
</evidence>
<dbReference type="Proteomes" id="UP000461730">
    <property type="component" value="Unassembled WGS sequence"/>
</dbReference>
<dbReference type="PANTHER" id="PTHR46332">
    <property type="entry name" value="ASPARTATE BETA-HYDROXYLASE DOMAIN-CONTAINING PROTEIN 2"/>
    <property type="match status" value="1"/>
</dbReference>
<evidence type="ECO:0000313" key="5">
    <source>
        <dbReference type="EMBL" id="MVT10231.1"/>
    </source>
</evidence>
<organism evidence="5 6">
    <name type="scientific">Chitinophaga tropicalis</name>
    <dbReference type="NCBI Taxonomy" id="2683588"/>
    <lineage>
        <taxon>Bacteria</taxon>
        <taxon>Pseudomonadati</taxon>
        <taxon>Bacteroidota</taxon>
        <taxon>Chitinophagia</taxon>
        <taxon>Chitinophagales</taxon>
        <taxon>Chitinophagaceae</taxon>
        <taxon>Chitinophaga</taxon>
    </lineage>
</organism>
<accession>A0A7K1U7A0</accession>
<reference evidence="5 6" key="1">
    <citation type="submission" date="2019-12" db="EMBL/GenBank/DDBJ databases">
        <title>Chitinophaga sp. strain ysch24 (GDMCC 1.1355), whole genome shotgun sequence.</title>
        <authorList>
            <person name="Zhang X."/>
        </authorList>
    </citation>
    <scope>NUCLEOTIDE SEQUENCE [LARGE SCALE GENOMIC DNA]</scope>
    <source>
        <strain evidence="6">ysch24</strain>
    </source>
</reference>
<dbReference type="PANTHER" id="PTHR46332:SF5">
    <property type="entry name" value="ASPARTATE BETA-HYDROXYLASE DOMAIN CONTAINING 2"/>
    <property type="match status" value="1"/>
</dbReference>
<gene>
    <name evidence="5" type="ORF">GO493_18310</name>
</gene>
<evidence type="ECO:0000256" key="1">
    <source>
        <dbReference type="ARBA" id="ARBA00007730"/>
    </source>
</evidence>
<dbReference type="AlphaFoldDB" id="A0A7K1U7A0"/>
<keyword evidence="2" id="KW-0223">Dioxygenase</keyword>
<evidence type="ECO:0000259" key="4">
    <source>
        <dbReference type="Pfam" id="PF05118"/>
    </source>
</evidence>
<dbReference type="EMBL" id="WRXN01000008">
    <property type="protein sequence ID" value="MVT10231.1"/>
    <property type="molecule type" value="Genomic_DNA"/>
</dbReference>
<dbReference type="GO" id="GO:0051213">
    <property type="term" value="F:dioxygenase activity"/>
    <property type="evidence" value="ECO:0007669"/>
    <property type="project" value="UniProtKB-KW"/>
</dbReference>
<dbReference type="InterPro" id="IPR027443">
    <property type="entry name" value="IPNS-like_sf"/>
</dbReference>
<comment type="caution">
    <text evidence="5">The sequence shown here is derived from an EMBL/GenBank/DDBJ whole genome shotgun (WGS) entry which is preliminary data.</text>
</comment>
<keyword evidence="6" id="KW-1185">Reference proteome</keyword>
<evidence type="ECO:0000313" key="6">
    <source>
        <dbReference type="Proteomes" id="UP000461730"/>
    </source>
</evidence>
<dbReference type="RefSeq" id="WP_157307678.1">
    <property type="nucleotide sequence ID" value="NZ_WRXN01000008.1"/>
</dbReference>
<dbReference type="Pfam" id="PF05118">
    <property type="entry name" value="Asp_Arg_Hydrox"/>
    <property type="match status" value="1"/>
</dbReference>
<protein>
    <recommendedName>
        <fullName evidence="4">Aspartyl/asparaginy/proline hydroxylase domain-containing protein</fullName>
    </recommendedName>
</protein>
<dbReference type="GO" id="GO:0016020">
    <property type="term" value="C:membrane"/>
    <property type="evidence" value="ECO:0007669"/>
    <property type="project" value="TreeGrafter"/>
</dbReference>
<proteinExistence type="inferred from homology"/>
<name>A0A7K1U7A0_9BACT</name>